<accession>A0ABT4UND0</accession>
<comment type="caution">
    <text evidence="2">The sequence shown here is derived from an EMBL/GenBank/DDBJ whole genome shotgun (WGS) entry which is preliminary data.</text>
</comment>
<keyword evidence="3" id="KW-1185">Reference proteome</keyword>
<reference evidence="2 3" key="1">
    <citation type="submission" date="2022-12" db="EMBL/GenBank/DDBJ databases">
        <title>Chitinophagaceae gen. sp. nov., a new member of the family Chitinophagaceae, isolated from soil in a chemical factory.</title>
        <authorList>
            <person name="Ke Z."/>
        </authorList>
    </citation>
    <scope>NUCLEOTIDE SEQUENCE [LARGE SCALE GENOMIC DNA]</scope>
    <source>
        <strain evidence="2 3">LY-5</strain>
    </source>
</reference>
<dbReference type="Proteomes" id="UP001210231">
    <property type="component" value="Unassembled WGS sequence"/>
</dbReference>
<evidence type="ECO:0000256" key="1">
    <source>
        <dbReference type="ARBA" id="ARBA00010554"/>
    </source>
</evidence>
<dbReference type="Gene3D" id="3.30.70.120">
    <property type="match status" value="1"/>
</dbReference>
<dbReference type="EMBL" id="JAQGEF010000028">
    <property type="protein sequence ID" value="MDA3616338.1"/>
    <property type="molecule type" value="Genomic_DNA"/>
</dbReference>
<organism evidence="2 3">
    <name type="scientific">Polluticaenibacter yanchengensis</name>
    <dbReference type="NCBI Taxonomy" id="3014562"/>
    <lineage>
        <taxon>Bacteria</taxon>
        <taxon>Pseudomonadati</taxon>
        <taxon>Bacteroidota</taxon>
        <taxon>Chitinophagia</taxon>
        <taxon>Chitinophagales</taxon>
        <taxon>Chitinophagaceae</taxon>
        <taxon>Polluticaenibacter</taxon>
    </lineage>
</organism>
<dbReference type="RefSeq" id="WP_407032667.1">
    <property type="nucleotide sequence ID" value="NZ_JAQGEF010000028.1"/>
</dbReference>
<dbReference type="Pfam" id="PF02641">
    <property type="entry name" value="DUF190"/>
    <property type="match status" value="1"/>
</dbReference>
<dbReference type="InterPro" id="IPR011322">
    <property type="entry name" value="N-reg_PII-like_a/b"/>
</dbReference>
<comment type="similarity">
    <text evidence="1">Belongs to the UPF0166 family.</text>
</comment>
<sequence length="99" mass="11454">MLQVQIFIDKDEQKGMEPLHLFIMNLLIENGISGATSFTGHSGYGRHQRLKQPNQQFSFDETPMLITFIDEADKVKEALNNLRMIYRGGFIVTHNVDQW</sequence>
<protein>
    <submittedName>
        <fullName evidence="2">DUF190 domain-containing protein</fullName>
    </submittedName>
</protein>
<dbReference type="InterPro" id="IPR003793">
    <property type="entry name" value="UPF0166"/>
</dbReference>
<dbReference type="InterPro" id="IPR015867">
    <property type="entry name" value="N-reg_PII/ATP_PRibTrfase_C"/>
</dbReference>
<proteinExistence type="inferred from homology"/>
<evidence type="ECO:0000313" key="2">
    <source>
        <dbReference type="EMBL" id="MDA3616338.1"/>
    </source>
</evidence>
<name>A0ABT4UND0_9BACT</name>
<gene>
    <name evidence="2" type="ORF">O3P16_16090</name>
</gene>
<evidence type="ECO:0000313" key="3">
    <source>
        <dbReference type="Proteomes" id="UP001210231"/>
    </source>
</evidence>
<dbReference type="SUPFAM" id="SSF54913">
    <property type="entry name" value="GlnB-like"/>
    <property type="match status" value="1"/>
</dbReference>